<gene>
    <name evidence="1" type="ORF">NDU88_007048</name>
</gene>
<keyword evidence="2" id="KW-1185">Reference proteome</keyword>
<evidence type="ECO:0000313" key="2">
    <source>
        <dbReference type="Proteomes" id="UP001066276"/>
    </source>
</evidence>
<comment type="caution">
    <text evidence="1">The sequence shown here is derived from an EMBL/GenBank/DDBJ whole genome shotgun (WGS) entry which is preliminary data.</text>
</comment>
<dbReference type="EMBL" id="JANPWB010000006">
    <property type="protein sequence ID" value="KAJ1181849.1"/>
    <property type="molecule type" value="Genomic_DNA"/>
</dbReference>
<dbReference type="AlphaFoldDB" id="A0AAV7TYL9"/>
<name>A0AAV7TYL9_PLEWA</name>
<reference evidence="1" key="1">
    <citation type="journal article" date="2022" name="bioRxiv">
        <title>Sequencing and chromosome-scale assembly of the giantPleurodeles waltlgenome.</title>
        <authorList>
            <person name="Brown T."/>
            <person name="Elewa A."/>
            <person name="Iarovenko S."/>
            <person name="Subramanian E."/>
            <person name="Araus A.J."/>
            <person name="Petzold A."/>
            <person name="Susuki M."/>
            <person name="Suzuki K.-i.T."/>
            <person name="Hayashi T."/>
            <person name="Toyoda A."/>
            <person name="Oliveira C."/>
            <person name="Osipova E."/>
            <person name="Leigh N.D."/>
            <person name="Simon A."/>
            <person name="Yun M.H."/>
        </authorList>
    </citation>
    <scope>NUCLEOTIDE SEQUENCE</scope>
    <source>
        <strain evidence="1">20211129_DDA</strain>
        <tissue evidence="1">Liver</tissue>
    </source>
</reference>
<proteinExistence type="predicted"/>
<protein>
    <submittedName>
        <fullName evidence="1">Uncharacterized protein</fullName>
    </submittedName>
</protein>
<dbReference type="Proteomes" id="UP001066276">
    <property type="component" value="Chromosome 3_2"/>
</dbReference>
<accession>A0AAV7TYL9</accession>
<sequence>MEGVPRIQYLARFLPDHMPVLGLLDWRFRGGRILDWRFAVDNLSDAVGKDMLAHSVTEYLQGLTCGVCRETLWELRVEESEPAGLQKSDLTDPVIHGEEFRRGRSIAGGHDLGVFEDVGCLGDGFEDPVLQCGLDSSL</sequence>
<organism evidence="1 2">
    <name type="scientific">Pleurodeles waltl</name>
    <name type="common">Iberian ribbed newt</name>
    <dbReference type="NCBI Taxonomy" id="8319"/>
    <lineage>
        <taxon>Eukaryota</taxon>
        <taxon>Metazoa</taxon>
        <taxon>Chordata</taxon>
        <taxon>Craniata</taxon>
        <taxon>Vertebrata</taxon>
        <taxon>Euteleostomi</taxon>
        <taxon>Amphibia</taxon>
        <taxon>Batrachia</taxon>
        <taxon>Caudata</taxon>
        <taxon>Salamandroidea</taxon>
        <taxon>Salamandridae</taxon>
        <taxon>Pleurodelinae</taxon>
        <taxon>Pleurodeles</taxon>
    </lineage>
</organism>
<evidence type="ECO:0000313" key="1">
    <source>
        <dbReference type="EMBL" id="KAJ1181849.1"/>
    </source>
</evidence>